<feature type="compositionally biased region" description="Basic and acidic residues" evidence="1">
    <location>
        <begin position="1"/>
        <end position="15"/>
    </location>
</feature>
<sequence>MENFRSKSTRERRMPNDMSGRGGPISMQDLRSYSTNSHAAAASCNNNNNNNNNKEVKMKRSKSKSKVMSSSSLKNWSFNDPEIQRKKRVVGYKAYGVEGKMKGSFRKSFKWIKNTCNHLVHGFW</sequence>
<gene>
    <name evidence="2" type="ORF">HAX54_050652</name>
</gene>
<dbReference type="PANTHER" id="PTHR33193">
    <property type="entry name" value="DOMAIN PROTEIN, PUTATIVE (DUF3511)-RELATED"/>
    <property type="match status" value="1"/>
</dbReference>
<evidence type="ECO:0000313" key="3">
    <source>
        <dbReference type="Proteomes" id="UP000823775"/>
    </source>
</evidence>
<organism evidence="2 3">
    <name type="scientific">Datura stramonium</name>
    <name type="common">Jimsonweed</name>
    <name type="synonym">Common thornapple</name>
    <dbReference type="NCBI Taxonomy" id="4076"/>
    <lineage>
        <taxon>Eukaryota</taxon>
        <taxon>Viridiplantae</taxon>
        <taxon>Streptophyta</taxon>
        <taxon>Embryophyta</taxon>
        <taxon>Tracheophyta</taxon>
        <taxon>Spermatophyta</taxon>
        <taxon>Magnoliopsida</taxon>
        <taxon>eudicotyledons</taxon>
        <taxon>Gunneridae</taxon>
        <taxon>Pentapetalae</taxon>
        <taxon>asterids</taxon>
        <taxon>lamiids</taxon>
        <taxon>Solanales</taxon>
        <taxon>Solanaceae</taxon>
        <taxon>Solanoideae</taxon>
        <taxon>Datureae</taxon>
        <taxon>Datura</taxon>
    </lineage>
</organism>
<evidence type="ECO:0000256" key="1">
    <source>
        <dbReference type="SAM" id="MobiDB-lite"/>
    </source>
</evidence>
<dbReference type="InterPro" id="IPR021899">
    <property type="entry name" value="DUF3511"/>
</dbReference>
<feature type="region of interest" description="Disordered" evidence="1">
    <location>
        <begin position="1"/>
        <end position="77"/>
    </location>
</feature>
<evidence type="ECO:0000313" key="2">
    <source>
        <dbReference type="EMBL" id="MCD7449214.1"/>
    </source>
</evidence>
<name>A0ABS8RUB7_DATST</name>
<comment type="caution">
    <text evidence="2">The sequence shown here is derived from an EMBL/GenBank/DDBJ whole genome shotgun (WGS) entry which is preliminary data.</text>
</comment>
<dbReference type="Pfam" id="PF12023">
    <property type="entry name" value="DUF3511"/>
    <property type="match status" value="1"/>
</dbReference>
<protein>
    <submittedName>
        <fullName evidence="2">Uncharacterized protein</fullName>
    </submittedName>
</protein>
<dbReference type="EMBL" id="JACEIK010000089">
    <property type="protein sequence ID" value="MCD7449214.1"/>
    <property type="molecule type" value="Genomic_DNA"/>
</dbReference>
<feature type="compositionally biased region" description="Polar residues" evidence="1">
    <location>
        <begin position="29"/>
        <end position="38"/>
    </location>
</feature>
<accession>A0ABS8RUB7</accession>
<dbReference type="Proteomes" id="UP000823775">
    <property type="component" value="Unassembled WGS sequence"/>
</dbReference>
<reference evidence="2 3" key="1">
    <citation type="journal article" date="2021" name="BMC Genomics">
        <title>Datura genome reveals duplications of psychoactive alkaloid biosynthetic genes and high mutation rate following tissue culture.</title>
        <authorList>
            <person name="Rajewski A."/>
            <person name="Carter-House D."/>
            <person name="Stajich J."/>
            <person name="Litt A."/>
        </authorList>
    </citation>
    <scope>NUCLEOTIDE SEQUENCE [LARGE SCALE GENOMIC DNA]</scope>
    <source>
        <strain evidence="2">AR-01</strain>
    </source>
</reference>
<proteinExistence type="predicted"/>
<dbReference type="PANTHER" id="PTHR33193:SF56">
    <property type="entry name" value="DUF3511 DOMAIN PROTEIN"/>
    <property type="match status" value="1"/>
</dbReference>
<keyword evidence="3" id="KW-1185">Reference proteome</keyword>